<dbReference type="Proteomes" id="UP000199004">
    <property type="component" value="Unassembled WGS sequence"/>
</dbReference>
<gene>
    <name evidence="2" type="ORF">SAMN05192576_2756</name>
</gene>
<accession>A0A1H0E4A2</accession>
<reference evidence="2 3" key="1">
    <citation type="submission" date="2016-10" db="EMBL/GenBank/DDBJ databases">
        <authorList>
            <person name="de Groot N.N."/>
        </authorList>
    </citation>
    <scope>NUCLEOTIDE SEQUENCE [LARGE SCALE GENOMIC DNA]</scope>
    <source>
        <strain evidence="2 3">CGMCC 1.11147</strain>
    </source>
</reference>
<keyword evidence="3" id="KW-1185">Reference proteome</keyword>
<dbReference type="STRING" id="1005944.SAMN05192576_2756"/>
<name>A0A1H0E4A2_9ACTN</name>
<organism evidence="2 3">
    <name type="scientific">Nocardioides szechwanensis</name>
    <dbReference type="NCBI Taxonomy" id="1005944"/>
    <lineage>
        <taxon>Bacteria</taxon>
        <taxon>Bacillati</taxon>
        <taxon>Actinomycetota</taxon>
        <taxon>Actinomycetes</taxon>
        <taxon>Propionibacteriales</taxon>
        <taxon>Nocardioidaceae</taxon>
        <taxon>Nocardioides</taxon>
    </lineage>
</organism>
<evidence type="ECO:0000313" key="3">
    <source>
        <dbReference type="Proteomes" id="UP000199004"/>
    </source>
</evidence>
<evidence type="ECO:0008006" key="4">
    <source>
        <dbReference type="Google" id="ProtNLM"/>
    </source>
</evidence>
<proteinExistence type="predicted"/>
<protein>
    <recommendedName>
        <fullName evidence="4">DUF732 domain-containing protein</fullName>
    </recommendedName>
</protein>
<evidence type="ECO:0000256" key="1">
    <source>
        <dbReference type="SAM" id="SignalP"/>
    </source>
</evidence>
<dbReference type="RefSeq" id="WP_091025380.1">
    <property type="nucleotide sequence ID" value="NZ_BKAE01000026.1"/>
</dbReference>
<feature type="chain" id="PRO_5039507680" description="DUF732 domain-containing protein" evidence="1">
    <location>
        <begin position="20"/>
        <end position="182"/>
    </location>
</feature>
<feature type="signal peptide" evidence="1">
    <location>
        <begin position="1"/>
        <end position="19"/>
    </location>
</feature>
<dbReference type="OrthoDB" id="3788464at2"/>
<evidence type="ECO:0000313" key="2">
    <source>
        <dbReference type="EMBL" id="SDN77287.1"/>
    </source>
</evidence>
<dbReference type="EMBL" id="FNIC01000004">
    <property type="protein sequence ID" value="SDN77287.1"/>
    <property type="molecule type" value="Genomic_DNA"/>
</dbReference>
<dbReference type="AlphaFoldDB" id="A0A1H0E4A2"/>
<sequence>MIRPVRLLTLLLPAVLLLGCTGGDDEPAPAAPTIDTAAVQQALVGLWVGDDVTAEATQAGECFAAALTDSATPDELRDAGLLDESYAVPPVLPPLGREGAELWVDAQFKCVDFVSESARAQVAATKGKVDATAYETCLRKALTEDQLYEAAVQSVMGDFGGDAVAAFSQAQLDCVQQALPPD</sequence>
<keyword evidence="1" id="KW-0732">Signal</keyword>
<dbReference type="PROSITE" id="PS51257">
    <property type="entry name" value="PROKAR_LIPOPROTEIN"/>
    <property type="match status" value="1"/>
</dbReference>